<evidence type="ECO:0000256" key="1">
    <source>
        <dbReference type="ARBA" id="ARBA00022679"/>
    </source>
</evidence>
<keyword evidence="4" id="KW-0689">Ribosomal protein</keyword>
<protein>
    <submittedName>
        <fullName evidence="4">[SSU ribosomal protein S18P]-alanine acetyltransferase</fullName>
    </submittedName>
</protein>
<dbReference type="SUPFAM" id="SSF55729">
    <property type="entry name" value="Acyl-CoA N-acyltransferases (Nat)"/>
    <property type="match status" value="1"/>
</dbReference>
<gene>
    <name evidence="4" type="ORF">C8P66_1494</name>
</gene>
<proteinExistence type="predicted"/>
<organism evidence="4 5">
    <name type="scientific">Humitalea rosea</name>
    <dbReference type="NCBI Taxonomy" id="990373"/>
    <lineage>
        <taxon>Bacteria</taxon>
        <taxon>Pseudomonadati</taxon>
        <taxon>Pseudomonadota</taxon>
        <taxon>Alphaproteobacteria</taxon>
        <taxon>Acetobacterales</taxon>
        <taxon>Roseomonadaceae</taxon>
        <taxon>Humitalea</taxon>
    </lineage>
</organism>
<dbReference type="GO" id="GO:0016747">
    <property type="term" value="F:acyltransferase activity, transferring groups other than amino-acyl groups"/>
    <property type="evidence" value="ECO:0007669"/>
    <property type="project" value="InterPro"/>
</dbReference>
<dbReference type="InterPro" id="IPR000182">
    <property type="entry name" value="GNAT_dom"/>
</dbReference>
<dbReference type="GO" id="GO:0005840">
    <property type="term" value="C:ribosome"/>
    <property type="evidence" value="ECO:0007669"/>
    <property type="project" value="UniProtKB-KW"/>
</dbReference>
<reference evidence="4 5" key="1">
    <citation type="submission" date="2018-06" db="EMBL/GenBank/DDBJ databases">
        <title>Genomic Encyclopedia of Archaeal and Bacterial Type Strains, Phase II (KMG-II): from individual species to whole genera.</title>
        <authorList>
            <person name="Goeker M."/>
        </authorList>
    </citation>
    <scope>NUCLEOTIDE SEQUENCE [LARGE SCALE GENOMIC DNA]</scope>
    <source>
        <strain evidence="4 5">DSM 24525</strain>
    </source>
</reference>
<keyword evidence="2" id="KW-0012">Acyltransferase</keyword>
<keyword evidence="4" id="KW-0687">Ribonucleoprotein</keyword>
<evidence type="ECO:0000313" key="4">
    <source>
        <dbReference type="EMBL" id="PZW36979.1"/>
    </source>
</evidence>
<dbReference type="InterPro" id="IPR016181">
    <property type="entry name" value="Acyl_CoA_acyltransferase"/>
</dbReference>
<dbReference type="Pfam" id="PF00583">
    <property type="entry name" value="Acetyltransf_1"/>
    <property type="match status" value="1"/>
</dbReference>
<name>A0A2W7HTR7_9PROT</name>
<dbReference type="PROSITE" id="PS51186">
    <property type="entry name" value="GNAT"/>
    <property type="match status" value="1"/>
</dbReference>
<dbReference type="EMBL" id="QKYU01000049">
    <property type="protein sequence ID" value="PZW36979.1"/>
    <property type="molecule type" value="Genomic_DNA"/>
</dbReference>
<evidence type="ECO:0000313" key="5">
    <source>
        <dbReference type="Proteomes" id="UP000249688"/>
    </source>
</evidence>
<accession>A0A2W7HTR7</accession>
<dbReference type="PANTHER" id="PTHR43420">
    <property type="entry name" value="ACETYLTRANSFERASE"/>
    <property type="match status" value="1"/>
</dbReference>
<feature type="domain" description="N-acetyltransferase" evidence="3">
    <location>
        <begin position="2"/>
        <end position="143"/>
    </location>
</feature>
<comment type="caution">
    <text evidence="4">The sequence shown here is derived from an EMBL/GenBank/DDBJ whole genome shotgun (WGS) entry which is preliminary data.</text>
</comment>
<evidence type="ECO:0000256" key="2">
    <source>
        <dbReference type="ARBA" id="ARBA00023315"/>
    </source>
</evidence>
<dbReference type="Gene3D" id="3.40.630.30">
    <property type="match status" value="1"/>
</dbReference>
<dbReference type="PANTHER" id="PTHR43420:SF44">
    <property type="entry name" value="ACETYLTRANSFERASE YPEA"/>
    <property type="match status" value="1"/>
</dbReference>
<sequence length="148" mass="14944">MKPVRPVGSESAAELAALHALAFSPAETWGPDAIRLMLAMPGAFGAWAPGAGFVLARAAAGEAEVLTLAVAPLARRQGLGAALVGAAVAGAVLRGATVMFLEVSAENRPAGGLYARLGFAEVGRRRCYYADGSDALVLSRPLSVAEGA</sequence>
<evidence type="ECO:0000259" key="3">
    <source>
        <dbReference type="PROSITE" id="PS51186"/>
    </source>
</evidence>
<keyword evidence="5" id="KW-1185">Reference proteome</keyword>
<dbReference type="Proteomes" id="UP000249688">
    <property type="component" value="Unassembled WGS sequence"/>
</dbReference>
<dbReference type="AlphaFoldDB" id="A0A2W7HTR7"/>
<dbReference type="InterPro" id="IPR050680">
    <property type="entry name" value="YpeA/RimI_acetyltransf"/>
</dbReference>
<keyword evidence="1 4" id="KW-0808">Transferase</keyword>